<dbReference type="EMBL" id="FNHP01000006">
    <property type="protein sequence ID" value="SDM48275.1"/>
    <property type="molecule type" value="Genomic_DNA"/>
</dbReference>
<proteinExistence type="predicted"/>
<accession>A0A1G9TMD1</accession>
<keyword evidence="3" id="KW-1185">Reference proteome</keyword>
<gene>
    <name evidence="2" type="ORF">SAMN05428957_106192</name>
</gene>
<protein>
    <submittedName>
        <fullName evidence="2">Uncharacterized protein</fullName>
    </submittedName>
</protein>
<feature type="region of interest" description="Disordered" evidence="1">
    <location>
        <begin position="1"/>
        <end position="23"/>
    </location>
</feature>
<evidence type="ECO:0000313" key="3">
    <source>
        <dbReference type="Proteomes" id="UP000198552"/>
    </source>
</evidence>
<name>A0A1G9TMD1_9BURK</name>
<evidence type="ECO:0000256" key="1">
    <source>
        <dbReference type="SAM" id="MobiDB-lite"/>
    </source>
</evidence>
<dbReference type="Proteomes" id="UP000198552">
    <property type="component" value="Unassembled WGS sequence"/>
</dbReference>
<dbReference type="STRING" id="1527607.SAMN05428957_106192"/>
<evidence type="ECO:0000313" key="2">
    <source>
        <dbReference type="EMBL" id="SDM48275.1"/>
    </source>
</evidence>
<dbReference type="AlphaFoldDB" id="A0A1G9TMD1"/>
<organism evidence="2 3">
    <name type="scientific">Oryzisolibacter propanilivorax</name>
    <dbReference type="NCBI Taxonomy" id="1527607"/>
    <lineage>
        <taxon>Bacteria</taxon>
        <taxon>Pseudomonadati</taxon>
        <taxon>Pseudomonadota</taxon>
        <taxon>Betaproteobacteria</taxon>
        <taxon>Burkholderiales</taxon>
        <taxon>Comamonadaceae</taxon>
        <taxon>Oryzisolibacter</taxon>
    </lineage>
</organism>
<sequence length="70" mass="7778">MEAHERNAGGRRAGAGRPRNPPVLVELPRTDCPMQWLLAAMNCPALPVPLRLDCARALLPYCERQKSREG</sequence>
<reference evidence="3" key="1">
    <citation type="submission" date="2016-10" db="EMBL/GenBank/DDBJ databases">
        <authorList>
            <person name="Varghese N."/>
            <person name="Submissions S."/>
        </authorList>
    </citation>
    <scope>NUCLEOTIDE SEQUENCE [LARGE SCALE GENOMIC DNA]</scope>
    <source>
        <strain evidence="3">EPL6</strain>
    </source>
</reference>